<dbReference type="InterPro" id="IPR005625">
    <property type="entry name" value="PepSY-ass_TM"/>
</dbReference>
<feature type="transmembrane region" description="Helical" evidence="1">
    <location>
        <begin position="204"/>
        <end position="237"/>
    </location>
</feature>
<evidence type="ECO:0000313" key="3">
    <source>
        <dbReference type="Proteomes" id="UP000440694"/>
    </source>
</evidence>
<dbReference type="Pfam" id="PF03929">
    <property type="entry name" value="PepSY_TM"/>
    <property type="match status" value="1"/>
</dbReference>
<keyword evidence="1" id="KW-0812">Transmembrane</keyword>
<gene>
    <name evidence="2" type="ORF">GIW81_12850</name>
</gene>
<evidence type="ECO:0000313" key="2">
    <source>
        <dbReference type="EMBL" id="MTD95222.1"/>
    </source>
</evidence>
<keyword evidence="1" id="KW-0472">Membrane</keyword>
<evidence type="ECO:0000256" key="1">
    <source>
        <dbReference type="SAM" id="Phobius"/>
    </source>
</evidence>
<feature type="transmembrane region" description="Helical" evidence="1">
    <location>
        <begin position="154"/>
        <end position="175"/>
    </location>
</feature>
<reference evidence="2 3" key="1">
    <citation type="submission" date="2019-11" db="EMBL/GenBank/DDBJ databases">
        <title>Identification of a novel strain.</title>
        <authorList>
            <person name="Xu Q."/>
            <person name="Wang G."/>
        </authorList>
    </citation>
    <scope>NUCLEOTIDE SEQUENCE [LARGE SCALE GENOMIC DNA]</scope>
    <source>
        <strain evidence="3">xq</strain>
    </source>
</reference>
<accession>A0A6I3KN88</accession>
<keyword evidence="1" id="KW-1133">Transmembrane helix</keyword>
<feature type="transmembrane region" description="Helical" evidence="1">
    <location>
        <begin position="419"/>
        <end position="436"/>
    </location>
</feature>
<dbReference type="Proteomes" id="UP000440694">
    <property type="component" value="Unassembled WGS sequence"/>
</dbReference>
<feature type="transmembrane region" description="Helical" evidence="1">
    <location>
        <begin position="448"/>
        <end position="467"/>
    </location>
</feature>
<dbReference type="EMBL" id="WMBQ01000002">
    <property type="protein sequence ID" value="MTD95222.1"/>
    <property type="molecule type" value="Genomic_DNA"/>
</dbReference>
<proteinExistence type="predicted"/>
<keyword evidence="3" id="KW-1185">Reference proteome</keyword>
<dbReference type="AlphaFoldDB" id="A0A6I3KN88"/>
<sequence>MHDKVQVKPPKRQFLSPDFVRAMLAGHSALGLAFAALIYIVCLTGTVSVFLMELQRWEQPDGPRVTETPSPEVIAAAVRAGYEQARADNAAHDLFVSAPPRTPQRIMVTYHDHESGVEGDWLADADGRLVTRVSAAWSEFISFLHMHLHLPRTWGKYLVGLTGVALLSSLISGILSHPRIFKDAFYLRWGGSRRLQEADLHNRLGVWGLPFHVVVTLSGALLGLSTLIVGVLALAAYDGDREKAFGTLFGPRATDSKTAAPVPDLAPMIRQVQEREPKAEVASVFVEHVGTAGQVVQLGMHMPGKIAFSETFHFRGDGKLLPDPTKAEAGPGRWILGAIQPLHFGWFGGLPVKVLYGVLGLALTIVTHSGVVIWLARRRDKGRPAPGWEKVWAVVGWSQPLAFGVTAIVALLIGEGRLVAIYLATIAAALVLALVMRDGTSTARALRVLSGLALLGAVATHAYLWWGRIADPMAWWVDAAIVAAALLIALPALKRRARSASLQQFPVAA</sequence>
<name>A0A6I3KN88_9HYPH</name>
<feature type="transmembrane region" description="Helical" evidence="1">
    <location>
        <begin position="29"/>
        <end position="52"/>
    </location>
</feature>
<feature type="transmembrane region" description="Helical" evidence="1">
    <location>
        <begin position="391"/>
        <end position="413"/>
    </location>
</feature>
<comment type="caution">
    <text evidence="2">The sequence shown here is derived from an EMBL/GenBank/DDBJ whole genome shotgun (WGS) entry which is preliminary data.</text>
</comment>
<protein>
    <submittedName>
        <fullName evidence="2">PepSY domain-containing protein</fullName>
    </submittedName>
</protein>
<feature type="transmembrane region" description="Helical" evidence="1">
    <location>
        <begin position="354"/>
        <end position="376"/>
    </location>
</feature>
<organism evidence="2 3">
    <name type="scientific">Hyphomicrobium album</name>
    <dbReference type="NCBI Taxonomy" id="2665159"/>
    <lineage>
        <taxon>Bacteria</taxon>
        <taxon>Pseudomonadati</taxon>
        <taxon>Pseudomonadota</taxon>
        <taxon>Alphaproteobacteria</taxon>
        <taxon>Hyphomicrobiales</taxon>
        <taxon>Hyphomicrobiaceae</taxon>
        <taxon>Hyphomicrobium</taxon>
    </lineage>
</organism>
<feature type="transmembrane region" description="Helical" evidence="1">
    <location>
        <begin position="473"/>
        <end position="493"/>
    </location>
</feature>
<dbReference type="PANTHER" id="PTHR34219">
    <property type="entry name" value="IRON-REGULATED INNER MEMBRANE PROTEIN-RELATED"/>
    <property type="match status" value="1"/>
</dbReference>
<dbReference type="PANTHER" id="PTHR34219:SF3">
    <property type="entry name" value="BLL7967 PROTEIN"/>
    <property type="match status" value="1"/>
</dbReference>
<dbReference type="RefSeq" id="WP_154739785.1">
    <property type="nucleotide sequence ID" value="NZ_WMBQ01000002.1"/>
</dbReference>